<organism evidence="1 2">
    <name type="scientific">Hoylesella timonensis S9-PR14</name>
    <dbReference type="NCBI Taxonomy" id="1401062"/>
    <lineage>
        <taxon>Bacteria</taxon>
        <taxon>Pseudomonadati</taxon>
        <taxon>Bacteroidota</taxon>
        <taxon>Bacteroidia</taxon>
        <taxon>Bacteroidales</taxon>
        <taxon>Prevotellaceae</taxon>
        <taxon>Hoylesella</taxon>
    </lineage>
</organism>
<gene>
    <name evidence="1" type="ORF">HMPREF9304_02995</name>
</gene>
<evidence type="ECO:0000313" key="1">
    <source>
        <dbReference type="EMBL" id="KGI22694.1"/>
    </source>
</evidence>
<proteinExistence type="predicted"/>
<dbReference type="SUPFAM" id="SSF51306">
    <property type="entry name" value="LexA/Signal peptidase"/>
    <property type="match status" value="1"/>
</dbReference>
<dbReference type="Proteomes" id="UP000029723">
    <property type="component" value="Unassembled WGS sequence"/>
</dbReference>
<dbReference type="RefSeq" id="WP_036926288.1">
    <property type="nucleotide sequence ID" value="NZ_JRPQ01000059.1"/>
</dbReference>
<evidence type="ECO:0000313" key="2">
    <source>
        <dbReference type="Proteomes" id="UP000029723"/>
    </source>
</evidence>
<dbReference type="OrthoDB" id="9795228at2"/>
<dbReference type="AlphaFoldDB" id="A0A098YTK3"/>
<name>A0A098YTK3_9BACT</name>
<dbReference type="EMBL" id="JRPQ01000059">
    <property type="protein sequence ID" value="KGI22694.1"/>
    <property type="molecule type" value="Genomic_DNA"/>
</dbReference>
<protein>
    <submittedName>
        <fullName evidence="1">Peptidase S41</fullName>
    </submittedName>
</protein>
<reference evidence="1 2" key="1">
    <citation type="submission" date="2014-07" db="EMBL/GenBank/DDBJ databases">
        <authorList>
            <person name="McCorrison J."/>
            <person name="Sanka R."/>
            <person name="Torralba M."/>
            <person name="Gillis M."/>
            <person name="Haft D.H."/>
            <person name="Methe B."/>
            <person name="Sutton G."/>
            <person name="Nelson K.E."/>
        </authorList>
    </citation>
    <scope>NUCLEOTIDE SEQUENCE [LARGE SCALE GENOMIC DNA]</scope>
    <source>
        <strain evidence="1 2">S9-PR14</strain>
    </source>
</reference>
<sequence>MQPSVQPKTSPTKLFLANSAFIPEVIKLIEDGHTVTIDLRGYSMRPFLENERDKGLIGKPPRPWKVGDVVLAEVQKGTYVIHRIIKMEGAQVTLRGDGNIGVERCTVDQLKGFLLGFYRKGRTQLDATNGLKFRIYSKIWMALYPIRRYLLAAYRIWVHYFGPL</sequence>
<dbReference type="CDD" id="cd06462">
    <property type="entry name" value="Peptidase_S24_S26"/>
    <property type="match status" value="1"/>
</dbReference>
<accession>A0A098YTK3</accession>
<comment type="caution">
    <text evidence="1">The sequence shown here is derived from an EMBL/GenBank/DDBJ whole genome shotgun (WGS) entry which is preliminary data.</text>
</comment>
<dbReference type="InterPro" id="IPR036286">
    <property type="entry name" value="LexA/Signal_pep-like_sf"/>
</dbReference>